<dbReference type="CDD" id="cd20609">
    <property type="entry name" value="nitroreductase"/>
    <property type="match status" value="1"/>
</dbReference>
<dbReference type="PANTHER" id="PTHR43673:SF2">
    <property type="entry name" value="NITROREDUCTASE"/>
    <property type="match status" value="1"/>
</dbReference>
<evidence type="ECO:0000256" key="2">
    <source>
        <dbReference type="ARBA" id="ARBA00007118"/>
    </source>
</evidence>
<evidence type="ECO:0000256" key="4">
    <source>
        <dbReference type="ARBA" id="ARBA00022643"/>
    </source>
</evidence>
<evidence type="ECO:0000256" key="3">
    <source>
        <dbReference type="ARBA" id="ARBA00022630"/>
    </source>
</evidence>
<dbReference type="InterPro" id="IPR029479">
    <property type="entry name" value="Nitroreductase"/>
</dbReference>
<evidence type="ECO:0000259" key="6">
    <source>
        <dbReference type="Pfam" id="PF00881"/>
    </source>
</evidence>
<organism evidence="7 8">
    <name type="scientific">Alkalibacter saccharofermentans DSM 14828</name>
    <dbReference type="NCBI Taxonomy" id="1120975"/>
    <lineage>
        <taxon>Bacteria</taxon>
        <taxon>Bacillati</taxon>
        <taxon>Bacillota</taxon>
        <taxon>Clostridia</taxon>
        <taxon>Eubacteriales</taxon>
        <taxon>Eubacteriaceae</taxon>
        <taxon>Alkalibacter</taxon>
    </lineage>
</organism>
<keyword evidence="3" id="KW-0285">Flavoprotein</keyword>
<comment type="cofactor">
    <cofactor evidence="1">
        <name>FMN</name>
        <dbReference type="ChEBI" id="CHEBI:58210"/>
    </cofactor>
</comment>
<proteinExistence type="inferred from homology"/>
<dbReference type="InterPro" id="IPR000415">
    <property type="entry name" value="Nitroreductase-like"/>
</dbReference>
<dbReference type="Proteomes" id="UP000184251">
    <property type="component" value="Unassembled WGS sequence"/>
</dbReference>
<evidence type="ECO:0000256" key="1">
    <source>
        <dbReference type="ARBA" id="ARBA00001917"/>
    </source>
</evidence>
<dbReference type="OrthoDB" id="9812105at2"/>
<dbReference type="AlphaFoldDB" id="A0A1M4U0Y3"/>
<feature type="domain" description="Nitroreductase" evidence="6">
    <location>
        <begin position="8"/>
        <end position="63"/>
    </location>
</feature>
<reference evidence="7 8" key="1">
    <citation type="submission" date="2016-11" db="EMBL/GenBank/DDBJ databases">
        <authorList>
            <person name="Jaros S."/>
            <person name="Januszkiewicz K."/>
            <person name="Wedrychowicz H."/>
        </authorList>
    </citation>
    <scope>NUCLEOTIDE SEQUENCE [LARGE SCALE GENOMIC DNA]</scope>
    <source>
        <strain evidence="7 8">DSM 14828</strain>
    </source>
</reference>
<gene>
    <name evidence="7" type="ORF">SAMN02746064_00599</name>
</gene>
<dbReference type="Pfam" id="PF00881">
    <property type="entry name" value="Nitroreductase"/>
    <property type="match status" value="1"/>
</dbReference>
<evidence type="ECO:0000313" key="7">
    <source>
        <dbReference type="EMBL" id="SHE50267.1"/>
    </source>
</evidence>
<dbReference type="Gene3D" id="3.40.109.10">
    <property type="entry name" value="NADH Oxidase"/>
    <property type="match status" value="1"/>
</dbReference>
<keyword evidence="4" id="KW-0288">FMN</keyword>
<name>A0A1M4U0Y3_9FIRM</name>
<comment type="similarity">
    <text evidence="2">Belongs to the nitroreductase family.</text>
</comment>
<protein>
    <submittedName>
        <fullName evidence="7">Nitroreductase</fullName>
    </submittedName>
</protein>
<evidence type="ECO:0000256" key="5">
    <source>
        <dbReference type="ARBA" id="ARBA00023002"/>
    </source>
</evidence>
<evidence type="ECO:0000313" key="8">
    <source>
        <dbReference type="Proteomes" id="UP000184251"/>
    </source>
</evidence>
<keyword evidence="8" id="KW-1185">Reference proteome</keyword>
<dbReference type="GO" id="GO:0016491">
    <property type="term" value="F:oxidoreductase activity"/>
    <property type="evidence" value="ECO:0007669"/>
    <property type="project" value="UniProtKB-KW"/>
</dbReference>
<dbReference type="RefSeq" id="WP_073269605.1">
    <property type="nucleotide sequence ID" value="NZ_FQTU01000003.1"/>
</dbReference>
<dbReference type="EMBL" id="FQTU01000003">
    <property type="protein sequence ID" value="SHE50267.1"/>
    <property type="molecule type" value="Genomic_DNA"/>
</dbReference>
<dbReference type="SUPFAM" id="SSF55469">
    <property type="entry name" value="FMN-dependent nitroreductase-like"/>
    <property type="match status" value="1"/>
</dbReference>
<accession>A0A1M4U0Y3</accession>
<keyword evidence="5" id="KW-0560">Oxidoreductase</keyword>
<dbReference type="PANTHER" id="PTHR43673">
    <property type="entry name" value="NAD(P)H NITROREDUCTASE YDGI-RELATED"/>
    <property type="match status" value="1"/>
</dbReference>
<dbReference type="STRING" id="1120975.SAMN02746064_00599"/>
<sequence length="172" mass="19571">MDFLTLAKKRYSSRKYSTKSVEPQKLNYVLEAGRVAPTAKNLQPHKILVIQEQKGLEKLAKSARTYSAPVALVVCADHTQAWVRPFDDKDHGDVDVSIVTDHMMLAATEQGLSSVWVCYFDPEIVREEFGIPETLEPVNVLLLGYAEDSPKPMDRHDEMRKPLSETVFYEKF</sequence>